<feature type="domain" description="SH3b" evidence="1">
    <location>
        <begin position="251"/>
        <end position="323"/>
    </location>
</feature>
<dbReference type="EMBL" id="WVIE01000013">
    <property type="protein sequence ID" value="NDJ18071.1"/>
    <property type="molecule type" value="Genomic_DNA"/>
</dbReference>
<protein>
    <submittedName>
        <fullName evidence="2">SH3 domain-containing protein</fullName>
    </submittedName>
</protein>
<dbReference type="RefSeq" id="WP_162423600.1">
    <property type="nucleotide sequence ID" value="NZ_WVIE01000013.1"/>
</dbReference>
<evidence type="ECO:0000313" key="2">
    <source>
        <dbReference type="EMBL" id="NDJ18071.1"/>
    </source>
</evidence>
<name>A0A8J7Z580_9CYAN</name>
<dbReference type="PROSITE" id="PS51781">
    <property type="entry name" value="SH3B"/>
    <property type="match status" value="1"/>
</dbReference>
<dbReference type="AlphaFoldDB" id="A0A8J7Z580"/>
<proteinExistence type="predicted"/>
<accession>A0A8J7Z580</accession>
<keyword evidence="3" id="KW-1185">Reference proteome</keyword>
<gene>
    <name evidence="2" type="ORF">GS601_12360</name>
</gene>
<organism evidence="2 3">
    <name type="scientific">Myxacorys almedinensis A</name>
    <dbReference type="NCBI Taxonomy" id="2690445"/>
    <lineage>
        <taxon>Bacteria</taxon>
        <taxon>Bacillati</taxon>
        <taxon>Cyanobacteriota</taxon>
        <taxon>Cyanophyceae</taxon>
        <taxon>Leptolyngbyales</taxon>
        <taxon>Leptolyngbyaceae</taxon>
        <taxon>Myxacorys</taxon>
        <taxon>Myxacorys almedinensis</taxon>
    </lineage>
</organism>
<sequence length="325" mass="34582">MKLSISMVAIPTHFTKLGLALIAAIALQIVGCSQSQSNAAKDLPATANHTALEQALPTSAAIKETQTPSTARPLTTANGAANPQGVAALNQANAKIPAETLALQLQQIAQVPILLPDVLSVETPSYLHASASSDRYEVSFDHTQDCRGATVCTFGGISAHQGGQIEPASSEPHSPHDVVEPVTLLNGTPAQFTNYCGASCTASVSWINNTVLYRIYIKNGQQQDVVALANSVRQFSLPNSQPNSQPFVSREGTLTTTQDYSLPIDIRDQASITATVRHIGYAGDRVILLDRRTGANNTSWYRVKFPTSGATGWVQGSFILIQFQA</sequence>
<reference evidence="2" key="1">
    <citation type="submission" date="2019-12" db="EMBL/GenBank/DDBJ databases">
        <title>High-Quality draft genome sequences of three cyanobacteria isolated from the limestone walls of the Old Cathedral of Coimbra.</title>
        <authorList>
            <person name="Tiago I."/>
            <person name="Soares F."/>
            <person name="Portugal A."/>
        </authorList>
    </citation>
    <scope>NUCLEOTIDE SEQUENCE</scope>
    <source>
        <strain evidence="2">A</strain>
    </source>
</reference>
<dbReference type="InterPro" id="IPR003646">
    <property type="entry name" value="SH3-like_bac-type"/>
</dbReference>
<dbReference type="Gene3D" id="2.30.30.40">
    <property type="entry name" value="SH3 Domains"/>
    <property type="match status" value="1"/>
</dbReference>
<evidence type="ECO:0000313" key="3">
    <source>
        <dbReference type="Proteomes" id="UP000646053"/>
    </source>
</evidence>
<comment type="caution">
    <text evidence="2">The sequence shown here is derived from an EMBL/GenBank/DDBJ whole genome shotgun (WGS) entry which is preliminary data.</text>
</comment>
<evidence type="ECO:0000259" key="1">
    <source>
        <dbReference type="PROSITE" id="PS51781"/>
    </source>
</evidence>
<dbReference type="Proteomes" id="UP000646053">
    <property type="component" value="Unassembled WGS sequence"/>
</dbReference>